<dbReference type="FunCoup" id="K5WQX6">
    <property type="interactions" value="60"/>
</dbReference>
<reference evidence="6 7" key="1">
    <citation type="journal article" date="2012" name="BMC Genomics">
        <title>Comparative genomics of the white-rot fungi, Phanerochaete carnosa and P. chrysosporium, to elucidate the genetic basis of the distinct wood types they colonize.</title>
        <authorList>
            <person name="Suzuki H."/>
            <person name="MacDonald J."/>
            <person name="Syed K."/>
            <person name="Salamov A."/>
            <person name="Hori C."/>
            <person name="Aerts A."/>
            <person name="Henrissat B."/>
            <person name="Wiebenga A."/>
            <person name="vanKuyk P.A."/>
            <person name="Barry K."/>
            <person name="Lindquist E."/>
            <person name="LaButti K."/>
            <person name="Lapidus A."/>
            <person name="Lucas S."/>
            <person name="Coutinho P."/>
            <person name="Gong Y."/>
            <person name="Samejima M."/>
            <person name="Mahadevan R."/>
            <person name="Abou-Zaid M."/>
            <person name="de Vries R.P."/>
            <person name="Igarashi K."/>
            <person name="Yadav J.S."/>
            <person name="Grigoriev I.V."/>
            <person name="Master E.R."/>
        </authorList>
    </citation>
    <scope>NUCLEOTIDE SEQUENCE [LARGE SCALE GENOMIC DNA]</scope>
    <source>
        <strain evidence="6 7">HHB-10118-sp</strain>
    </source>
</reference>
<keyword evidence="3" id="KW-0645">Protease</keyword>
<sequence>MLSQLLVAGYLVLFAAATPLTVSQSPVTVPLARRFNATGPKTIMESDQARTKFLKQGAMQKITNAAVSDTIPVADPTTHTGVQYTVLTQVGSDPTTYALILDIGSANTWLGADFPYAVTSSSHDTGVEMFVQYATGSFFGEEFLDQLFFASFMTIPQQAIGVASSSEGFEGVDGVLGLGPAGLTAGTTSNGALVPTVLDNAFSLGLIESKELGIFLEPVTSVLPAIGVLSCGGVDPSATLFNGDILFVPITTTSPANQFVGIDQSVAYGSTTILSETAGIVDTGTTLLLLASDAFAAYQQLTGAVLDPTTGLLSLTPAQFANLQSLFFNIGGTTYEFIPNAQIWPRFLNAEIGGAADGIYLIIGNIGSPSGEGLDFVNGVVWLERFYFLWDAGNNQAGFATTQFTDATTN</sequence>
<dbReference type="CDD" id="cd05471">
    <property type="entry name" value="pepsin_like"/>
    <property type="match status" value="1"/>
</dbReference>
<dbReference type="InterPro" id="IPR034164">
    <property type="entry name" value="Pepsin-like_dom"/>
</dbReference>
<dbReference type="Pfam" id="PF00026">
    <property type="entry name" value="Asp"/>
    <property type="match status" value="1"/>
</dbReference>
<dbReference type="MEROPS" id="A01.019"/>
<keyword evidence="7" id="KW-1185">Reference proteome</keyword>
<gene>
    <name evidence="6" type="ORF">PHACADRAFT_248745</name>
</gene>
<dbReference type="RefSeq" id="XP_007391248.1">
    <property type="nucleotide sequence ID" value="XM_007391186.1"/>
</dbReference>
<dbReference type="PANTHER" id="PTHR47966">
    <property type="entry name" value="BETA-SITE APP-CLEAVING ENZYME, ISOFORM A-RELATED"/>
    <property type="match status" value="1"/>
</dbReference>
<evidence type="ECO:0000256" key="2">
    <source>
        <dbReference type="ARBA" id="ARBA00022750"/>
    </source>
</evidence>
<dbReference type="OrthoDB" id="660550at2759"/>
<dbReference type="GO" id="GO:0004190">
    <property type="term" value="F:aspartic-type endopeptidase activity"/>
    <property type="evidence" value="ECO:0007669"/>
    <property type="project" value="UniProtKB-KW"/>
</dbReference>
<evidence type="ECO:0000256" key="3">
    <source>
        <dbReference type="RuleBase" id="RU000454"/>
    </source>
</evidence>
<keyword evidence="4" id="KW-0732">Signal</keyword>
<evidence type="ECO:0000313" key="6">
    <source>
        <dbReference type="EMBL" id="EKM61855.1"/>
    </source>
</evidence>
<dbReference type="InterPro" id="IPR033121">
    <property type="entry name" value="PEPTIDASE_A1"/>
</dbReference>
<feature type="signal peptide" evidence="4">
    <location>
        <begin position="1"/>
        <end position="17"/>
    </location>
</feature>
<dbReference type="GeneID" id="18914429"/>
<dbReference type="PRINTS" id="PR00792">
    <property type="entry name" value="PEPSIN"/>
</dbReference>
<dbReference type="HOGENOM" id="CLU_038846_0_0_1"/>
<dbReference type="Proteomes" id="UP000008370">
    <property type="component" value="Unassembled WGS sequence"/>
</dbReference>
<feature type="domain" description="Peptidase A1" evidence="5">
    <location>
        <begin position="84"/>
        <end position="400"/>
    </location>
</feature>
<organism evidence="6 7">
    <name type="scientific">Phanerochaete carnosa (strain HHB-10118-sp)</name>
    <name type="common">White-rot fungus</name>
    <name type="synonym">Peniophora carnosa</name>
    <dbReference type="NCBI Taxonomy" id="650164"/>
    <lineage>
        <taxon>Eukaryota</taxon>
        <taxon>Fungi</taxon>
        <taxon>Dikarya</taxon>
        <taxon>Basidiomycota</taxon>
        <taxon>Agaricomycotina</taxon>
        <taxon>Agaricomycetes</taxon>
        <taxon>Polyporales</taxon>
        <taxon>Phanerochaetaceae</taxon>
        <taxon>Phanerochaete</taxon>
    </lineage>
</organism>
<proteinExistence type="inferred from homology"/>
<dbReference type="Gene3D" id="2.40.70.10">
    <property type="entry name" value="Acid Proteases"/>
    <property type="match status" value="2"/>
</dbReference>
<dbReference type="InterPro" id="IPR021109">
    <property type="entry name" value="Peptidase_aspartic_dom_sf"/>
</dbReference>
<keyword evidence="2 3" id="KW-0064">Aspartyl protease</keyword>
<dbReference type="AlphaFoldDB" id="K5WQX6"/>
<dbReference type="PROSITE" id="PS00141">
    <property type="entry name" value="ASP_PROTEASE"/>
    <property type="match status" value="1"/>
</dbReference>
<dbReference type="EMBL" id="JH930468">
    <property type="protein sequence ID" value="EKM61855.1"/>
    <property type="molecule type" value="Genomic_DNA"/>
</dbReference>
<evidence type="ECO:0000256" key="1">
    <source>
        <dbReference type="ARBA" id="ARBA00007447"/>
    </source>
</evidence>
<name>K5WQX6_PHACS</name>
<dbReference type="InterPro" id="IPR001461">
    <property type="entry name" value="Aspartic_peptidase_A1"/>
</dbReference>
<dbReference type="KEGG" id="pco:PHACADRAFT_248745"/>
<feature type="chain" id="PRO_5003885778" description="Peptidase A1 domain-containing protein" evidence="4">
    <location>
        <begin position="18"/>
        <end position="410"/>
    </location>
</feature>
<protein>
    <recommendedName>
        <fullName evidence="5">Peptidase A1 domain-containing protein</fullName>
    </recommendedName>
</protein>
<keyword evidence="3" id="KW-0378">Hydrolase</keyword>
<evidence type="ECO:0000259" key="5">
    <source>
        <dbReference type="PROSITE" id="PS51767"/>
    </source>
</evidence>
<dbReference type="SUPFAM" id="SSF50630">
    <property type="entry name" value="Acid proteases"/>
    <property type="match status" value="1"/>
</dbReference>
<dbReference type="InParanoid" id="K5WQX6"/>
<dbReference type="PROSITE" id="PS51767">
    <property type="entry name" value="PEPTIDASE_A1"/>
    <property type="match status" value="1"/>
</dbReference>
<dbReference type="GO" id="GO:0006508">
    <property type="term" value="P:proteolysis"/>
    <property type="evidence" value="ECO:0007669"/>
    <property type="project" value="UniProtKB-KW"/>
</dbReference>
<comment type="similarity">
    <text evidence="1 3">Belongs to the peptidase A1 family.</text>
</comment>
<evidence type="ECO:0000313" key="7">
    <source>
        <dbReference type="Proteomes" id="UP000008370"/>
    </source>
</evidence>
<dbReference type="PANTHER" id="PTHR47966:SF51">
    <property type="entry name" value="BETA-SITE APP-CLEAVING ENZYME, ISOFORM A-RELATED"/>
    <property type="match status" value="1"/>
</dbReference>
<evidence type="ECO:0000256" key="4">
    <source>
        <dbReference type="SAM" id="SignalP"/>
    </source>
</evidence>
<accession>K5WQX6</accession>
<dbReference type="InterPro" id="IPR001969">
    <property type="entry name" value="Aspartic_peptidase_AS"/>
</dbReference>